<dbReference type="EMBL" id="FWWU01000003">
    <property type="protein sequence ID" value="SMB79170.1"/>
    <property type="molecule type" value="Genomic_DNA"/>
</dbReference>
<keyword evidence="3" id="KW-1185">Reference proteome</keyword>
<dbReference type="Proteomes" id="UP000192582">
    <property type="component" value="Unassembled WGS sequence"/>
</dbReference>
<feature type="chain" id="PRO_5012958294" evidence="1">
    <location>
        <begin position="28"/>
        <end position="257"/>
    </location>
</feature>
<evidence type="ECO:0000313" key="2">
    <source>
        <dbReference type="EMBL" id="SMB79170.1"/>
    </source>
</evidence>
<sequence length="257" mass="27956">MRRGRWTGRLAGLLGFGLLALGSGAHAQQGFNLNPVVVNLDPARTLNGALTFTNTSTEAVTVQASVVEWQIRDGEDVDLPTRDVQLNPTRFTVGPGESQVLRFGLRRKPTAGELTYRIVLAQQAPEVKAAGVSDHEVGDPTRPDSAPALSIQLNELFLVRLPLYVTPQGTSAQMGYTLERQGDVLRLRLTNTGNRHQTLYDLTLRRGDQVLDFPPNAVLSGAQLTYQLAGWGALGGPLDVSYRNQDGEQIRVQPPLP</sequence>
<proteinExistence type="predicted"/>
<dbReference type="RefSeq" id="WP_170928390.1">
    <property type="nucleotide sequence ID" value="NZ_FWWU01000003.1"/>
</dbReference>
<dbReference type="STRING" id="695939.SAMN00790413_05810"/>
<evidence type="ECO:0000313" key="3">
    <source>
        <dbReference type="Proteomes" id="UP000192582"/>
    </source>
</evidence>
<evidence type="ECO:0000256" key="1">
    <source>
        <dbReference type="SAM" id="SignalP"/>
    </source>
</evidence>
<dbReference type="AlphaFoldDB" id="A0A1W1UDP1"/>
<dbReference type="GO" id="GO:0071555">
    <property type="term" value="P:cell wall organization"/>
    <property type="evidence" value="ECO:0007669"/>
    <property type="project" value="InterPro"/>
</dbReference>
<dbReference type="InterPro" id="IPR013783">
    <property type="entry name" value="Ig-like_fold"/>
</dbReference>
<organism evidence="2 3">
    <name type="scientific">Deinococcus hopiensis KR-140</name>
    <dbReference type="NCBI Taxonomy" id="695939"/>
    <lineage>
        <taxon>Bacteria</taxon>
        <taxon>Thermotogati</taxon>
        <taxon>Deinococcota</taxon>
        <taxon>Deinococci</taxon>
        <taxon>Deinococcales</taxon>
        <taxon>Deinococcaceae</taxon>
        <taxon>Deinococcus</taxon>
    </lineage>
</organism>
<dbReference type="SUPFAM" id="SSF49354">
    <property type="entry name" value="PapD-like"/>
    <property type="match status" value="1"/>
</dbReference>
<gene>
    <name evidence="2" type="ORF">SAMN00790413_05810</name>
</gene>
<reference evidence="2 3" key="1">
    <citation type="submission" date="2017-04" db="EMBL/GenBank/DDBJ databases">
        <authorList>
            <person name="Afonso C.L."/>
            <person name="Miller P.J."/>
            <person name="Scott M.A."/>
            <person name="Spackman E."/>
            <person name="Goraichik I."/>
            <person name="Dimitrov K.M."/>
            <person name="Suarez D.L."/>
            <person name="Swayne D.E."/>
        </authorList>
    </citation>
    <scope>NUCLEOTIDE SEQUENCE [LARGE SCALE GENOMIC DNA]</scope>
    <source>
        <strain evidence="2 3">KR-140</strain>
    </source>
</reference>
<dbReference type="Gene3D" id="2.60.40.10">
    <property type="entry name" value="Immunoglobulins"/>
    <property type="match status" value="1"/>
</dbReference>
<keyword evidence="1" id="KW-0732">Signal</keyword>
<accession>A0A1W1UDP1</accession>
<dbReference type="InterPro" id="IPR050643">
    <property type="entry name" value="Periplasmic_pilus_chap"/>
</dbReference>
<feature type="signal peptide" evidence="1">
    <location>
        <begin position="1"/>
        <end position="27"/>
    </location>
</feature>
<dbReference type="PANTHER" id="PTHR30251:SF4">
    <property type="entry name" value="SLR1668 PROTEIN"/>
    <property type="match status" value="1"/>
</dbReference>
<dbReference type="PANTHER" id="PTHR30251">
    <property type="entry name" value="PILUS ASSEMBLY CHAPERONE"/>
    <property type="match status" value="1"/>
</dbReference>
<dbReference type="InterPro" id="IPR008962">
    <property type="entry name" value="PapD-like_sf"/>
</dbReference>
<protein>
    <submittedName>
        <fullName evidence="2">Fimbrial chaperone protein</fullName>
    </submittedName>
</protein>
<name>A0A1W1UDP1_9DEIO</name>
<dbReference type="GO" id="GO:0030288">
    <property type="term" value="C:outer membrane-bounded periplasmic space"/>
    <property type="evidence" value="ECO:0007669"/>
    <property type="project" value="InterPro"/>
</dbReference>